<reference evidence="1 2" key="1">
    <citation type="submission" date="2019-01" db="EMBL/GenBank/DDBJ databases">
        <title>Sequencing of cultivated peanut Arachis hypogaea provides insights into genome evolution and oil improvement.</title>
        <authorList>
            <person name="Chen X."/>
        </authorList>
    </citation>
    <scope>NUCLEOTIDE SEQUENCE [LARGE SCALE GENOMIC DNA]</scope>
    <source>
        <strain evidence="2">cv. Fuhuasheng</strain>
        <tissue evidence="1">Leaves</tissue>
    </source>
</reference>
<dbReference type="PANTHER" id="PTHR47481">
    <property type="match status" value="1"/>
</dbReference>
<protein>
    <submittedName>
        <fullName evidence="1">Uncharacterized protein</fullName>
    </submittedName>
</protein>
<evidence type="ECO:0000313" key="1">
    <source>
        <dbReference type="EMBL" id="RYR73028.1"/>
    </source>
</evidence>
<sequence>MQLKHILSSIKIASSVNEYVLALKGTIDDLTSLREPMCESDHVNAILNGLTKEYSSVITSVVARPVSISVGELKALLLTHKSMLERLRKPELFIQKNVVQSASGYSQNFNTRGGFRRDYRSRGGGRQMRGGRNFYNNEQFSKSNSRFGTQAYNNLSFSGAKRARMFNNDRQQHYSGYSGSRMFNSDRPICQVCDRLGHTVETCWYRYDPP</sequence>
<keyword evidence="2" id="KW-1185">Reference proteome</keyword>
<proteinExistence type="predicted"/>
<organism evidence="1 2">
    <name type="scientific">Arachis hypogaea</name>
    <name type="common">Peanut</name>
    <dbReference type="NCBI Taxonomy" id="3818"/>
    <lineage>
        <taxon>Eukaryota</taxon>
        <taxon>Viridiplantae</taxon>
        <taxon>Streptophyta</taxon>
        <taxon>Embryophyta</taxon>
        <taxon>Tracheophyta</taxon>
        <taxon>Spermatophyta</taxon>
        <taxon>Magnoliopsida</taxon>
        <taxon>eudicotyledons</taxon>
        <taxon>Gunneridae</taxon>
        <taxon>Pentapetalae</taxon>
        <taxon>rosids</taxon>
        <taxon>fabids</taxon>
        <taxon>Fabales</taxon>
        <taxon>Fabaceae</taxon>
        <taxon>Papilionoideae</taxon>
        <taxon>50 kb inversion clade</taxon>
        <taxon>dalbergioids sensu lato</taxon>
        <taxon>Dalbergieae</taxon>
        <taxon>Pterocarpus clade</taxon>
        <taxon>Arachis</taxon>
    </lineage>
</organism>
<dbReference type="PANTHER" id="PTHR47481:SF22">
    <property type="entry name" value="RETROTRANSPOSON GAG DOMAIN-CONTAINING PROTEIN"/>
    <property type="match status" value="1"/>
</dbReference>
<dbReference type="EMBL" id="SDMP01000002">
    <property type="protein sequence ID" value="RYR73028.1"/>
    <property type="molecule type" value="Genomic_DNA"/>
</dbReference>
<dbReference type="Proteomes" id="UP000289738">
    <property type="component" value="Chromosome A02"/>
</dbReference>
<comment type="caution">
    <text evidence="1">The sequence shown here is derived from an EMBL/GenBank/DDBJ whole genome shotgun (WGS) entry which is preliminary data.</text>
</comment>
<name>A0A445EC75_ARAHY</name>
<gene>
    <name evidence="1" type="ORF">Ahy_A02g007299</name>
</gene>
<accession>A0A445EC75</accession>
<evidence type="ECO:0000313" key="2">
    <source>
        <dbReference type="Proteomes" id="UP000289738"/>
    </source>
</evidence>
<dbReference type="AlphaFoldDB" id="A0A445EC75"/>